<sequence length="111" mass="12771">MRFRVDLPLPFDRRRRADIVFTRVGLYVFLDGCFWHGCPEHFVTPKTRREFWVAKIEGNRARDRDTDRCLREAGLAVLRIWEHTLPSDAARLVADLYAELSGGGATGSHGR</sequence>
<evidence type="ECO:0008006" key="3">
    <source>
        <dbReference type="Google" id="ProtNLM"/>
    </source>
</evidence>
<dbReference type="Proteomes" id="UP001501581">
    <property type="component" value="Unassembled WGS sequence"/>
</dbReference>
<reference evidence="1 2" key="1">
    <citation type="journal article" date="2019" name="Int. J. Syst. Evol. Microbiol.">
        <title>The Global Catalogue of Microorganisms (GCM) 10K type strain sequencing project: providing services to taxonomists for standard genome sequencing and annotation.</title>
        <authorList>
            <consortium name="The Broad Institute Genomics Platform"/>
            <consortium name="The Broad Institute Genome Sequencing Center for Infectious Disease"/>
            <person name="Wu L."/>
            <person name="Ma J."/>
        </authorList>
    </citation>
    <scope>NUCLEOTIDE SEQUENCE [LARGE SCALE GENOMIC DNA]</scope>
    <source>
        <strain evidence="1 2">JCM 13008</strain>
    </source>
</reference>
<dbReference type="SUPFAM" id="SSF52980">
    <property type="entry name" value="Restriction endonuclease-like"/>
    <property type="match status" value="1"/>
</dbReference>
<accession>A0ABN1U3M7</accession>
<evidence type="ECO:0000313" key="1">
    <source>
        <dbReference type="EMBL" id="GAA1115612.1"/>
    </source>
</evidence>
<keyword evidence="2" id="KW-1185">Reference proteome</keyword>
<evidence type="ECO:0000313" key="2">
    <source>
        <dbReference type="Proteomes" id="UP001501581"/>
    </source>
</evidence>
<dbReference type="EMBL" id="BAAALG010000024">
    <property type="protein sequence ID" value="GAA1115612.1"/>
    <property type="molecule type" value="Genomic_DNA"/>
</dbReference>
<protein>
    <recommendedName>
        <fullName evidence="3">Very short patch repair endonuclease</fullName>
    </recommendedName>
</protein>
<comment type="caution">
    <text evidence="1">The sequence shown here is derived from an EMBL/GenBank/DDBJ whole genome shotgun (WGS) entry which is preliminary data.</text>
</comment>
<organism evidence="1 2">
    <name type="scientific">Nocardioides dubius</name>
    <dbReference type="NCBI Taxonomy" id="317019"/>
    <lineage>
        <taxon>Bacteria</taxon>
        <taxon>Bacillati</taxon>
        <taxon>Actinomycetota</taxon>
        <taxon>Actinomycetes</taxon>
        <taxon>Propionibacteriales</taxon>
        <taxon>Nocardioidaceae</taxon>
        <taxon>Nocardioides</taxon>
    </lineage>
</organism>
<name>A0ABN1U3M7_9ACTN</name>
<dbReference type="Gene3D" id="3.40.960.10">
    <property type="entry name" value="VSR Endonuclease"/>
    <property type="match status" value="1"/>
</dbReference>
<dbReference type="InterPro" id="IPR011335">
    <property type="entry name" value="Restrct_endonuc-II-like"/>
</dbReference>
<gene>
    <name evidence="1" type="ORF">GCM10009668_42880</name>
</gene>
<proteinExistence type="predicted"/>